<accession>T1K3B7</accession>
<name>T1K3B7_TETUR</name>
<keyword evidence="2" id="KW-1185">Reference proteome</keyword>
<dbReference type="EnsemblMetazoa" id="tetur04g08090.1">
    <property type="protein sequence ID" value="tetur04g08090.1"/>
    <property type="gene ID" value="tetur04g08090"/>
</dbReference>
<proteinExistence type="predicted"/>
<dbReference type="EMBL" id="CAEY01001378">
    <property type="status" value="NOT_ANNOTATED_CDS"/>
    <property type="molecule type" value="Genomic_DNA"/>
</dbReference>
<dbReference type="OMA" id="KLCKPID"/>
<evidence type="ECO:0000313" key="1">
    <source>
        <dbReference type="EnsemblMetazoa" id="tetur04g08090.1"/>
    </source>
</evidence>
<evidence type="ECO:0000313" key="2">
    <source>
        <dbReference type="Proteomes" id="UP000015104"/>
    </source>
</evidence>
<reference evidence="1" key="2">
    <citation type="submission" date="2015-06" db="UniProtKB">
        <authorList>
            <consortium name="EnsemblMetazoa"/>
        </authorList>
    </citation>
    <scope>IDENTIFICATION</scope>
</reference>
<dbReference type="OrthoDB" id="10340340at2759"/>
<sequence>MIVIRFLESLQQLTITYVGLKTQVEPNDVQINQNIISIGDAKIKIVPEDTFQFDFDSFRVNISQSGETWFVSMILGAKLCKPIDEPKLEEWCPPLDDLLNDWVFCHQHGDNPISIEEIKPKLSSPLESIGQITFLLQKQPMMSTVLFESDNKHDNLAIRIINPRIYIGLANNLSSSNISEIALQQAAAIQYKILSIRDNLEEIKELRHSFKVDWYVVDDILFTEIIKTVQLNDLNKFFTAQIDDEHGFLDSFM</sequence>
<gene>
    <name evidence="1" type="primary">107359678</name>
</gene>
<dbReference type="KEGG" id="tut:107359678"/>
<organism evidence="1 2">
    <name type="scientific">Tetranychus urticae</name>
    <name type="common">Two-spotted spider mite</name>
    <dbReference type="NCBI Taxonomy" id="32264"/>
    <lineage>
        <taxon>Eukaryota</taxon>
        <taxon>Metazoa</taxon>
        <taxon>Ecdysozoa</taxon>
        <taxon>Arthropoda</taxon>
        <taxon>Chelicerata</taxon>
        <taxon>Arachnida</taxon>
        <taxon>Acari</taxon>
        <taxon>Acariformes</taxon>
        <taxon>Trombidiformes</taxon>
        <taxon>Prostigmata</taxon>
        <taxon>Eleutherengona</taxon>
        <taxon>Raphignathae</taxon>
        <taxon>Tetranychoidea</taxon>
        <taxon>Tetranychidae</taxon>
        <taxon>Tetranychus</taxon>
    </lineage>
</organism>
<dbReference type="Proteomes" id="UP000015104">
    <property type="component" value="Unassembled WGS sequence"/>
</dbReference>
<dbReference type="AlphaFoldDB" id="T1K3B7"/>
<dbReference type="HOGENOM" id="CLU_1099726_0_0_1"/>
<protein>
    <submittedName>
        <fullName evidence="1">Uncharacterized protein</fullName>
    </submittedName>
</protein>
<reference evidence="2" key="1">
    <citation type="submission" date="2011-08" db="EMBL/GenBank/DDBJ databases">
        <authorList>
            <person name="Rombauts S."/>
        </authorList>
    </citation>
    <scope>NUCLEOTIDE SEQUENCE</scope>
    <source>
        <strain evidence="2">London</strain>
    </source>
</reference>